<dbReference type="EMBL" id="JAJSOF020000029">
    <property type="protein sequence ID" value="KAJ4431921.1"/>
    <property type="molecule type" value="Genomic_DNA"/>
</dbReference>
<keyword evidence="3" id="KW-1185">Reference proteome</keyword>
<reference evidence="2 3" key="1">
    <citation type="journal article" date="2022" name="Allergy">
        <title>Genome assembly and annotation of Periplaneta americana reveal a comprehensive cockroach allergen profile.</title>
        <authorList>
            <person name="Wang L."/>
            <person name="Xiong Q."/>
            <person name="Saelim N."/>
            <person name="Wang L."/>
            <person name="Nong W."/>
            <person name="Wan A.T."/>
            <person name="Shi M."/>
            <person name="Liu X."/>
            <person name="Cao Q."/>
            <person name="Hui J.H.L."/>
            <person name="Sookrung N."/>
            <person name="Leung T.F."/>
            <person name="Tungtrongchitr A."/>
            <person name="Tsui S.K.W."/>
        </authorList>
    </citation>
    <scope>NUCLEOTIDE SEQUENCE [LARGE SCALE GENOMIC DNA]</scope>
    <source>
        <strain evidence="2">PWHHKU_190912</strain>
    </source>
</reference>
<dbReference type="PANTHER" id="PTHR10146">
    <property type="entry name" value="PROLINE SYNTHETASE CO-TRANSCRIBED BACTERIAL HOMOLOG PROTEIN"/>
    <property type="match status" value="1"/>
</dbReference>
<gene>
    <name evidence="2" type="ORF">ANN_20528</name>
</gene>
<comment type="caution">
    <text evidence="2">The sequence shown here is derived from an EMBL/GenBank/DDBJ whole genome shotgun (WGS) entry which is preliminary data.</text>
</comment>
<sequence>MTICKTTMANPQPGIDDGKPIMGAVGQQQSSTCPGKNGCNPNEATRLVKHIIDNCPNLTLIGLMTIGKFGYDLSLGPNPDFICLRQVRDEVCKNLSIDYDKLELSMGMSDDFEHAVSTLDFIFIEMGSTNVRVGSSIFGHREKKPSAKDTET</sequence>
<evidence type="ECO:0000256" key="1">
    <source>
        <dbReference type="ARBA" id="ARBA00022898"/>
    </source>
</evidence>
<dbReference type="Proteomes" id="UP001148838">
    <property type="component" value="Unassembled WGS sequence"/>
</dbReference>
<keyword evidence="1" id="KW-0663">Pyridoxal phosphate</keyword>
<dbReference type="InterPro" id="IPR029066">
    <property type="entry name" value="PLP-binding_barrel"/>
</dbReference>
<evidence type="ECO:0000313" key="2">
    <source>
        <dbReference type="EMBL" id="KAJ4431921.1"/>
    </source>
</evidence>
<dbReference type="PANTHER" id="PTHR10146:SF14">
    <property type="entry name" value="PYRIDOXAL PHOSPHATE HOMEOSTASIS PROTEIN"/>
    <property type="match status" value="1"/>
</dbReference>
<name>A0ABQ8SCU8_PERAM</name>
<organism evidence="2 3">
    <name type="scientific">Periplaneta americana</name>
    <name type="common">American cockroach</name>
    <name type="synonym">Blatta americana</name>
    <dbReference type="NCBI Taxonomy" id="6978"/>
    <lineage>
        <taxon>Eukaryota</taxon>
        <taxon>Metazoa</taxon>
        <taxon>Ecdysozoa</taxon>
        <taxon>Arthropoda</taxon>
        <taxon>Hexapoda</taxon>
        <taxon>Insecta</taxon>
        <taxon>Pterygota</taxon>
        <taxon>Neoptera</taxon>
        <taxon>Polyneoptera</taxon>
        <taxon>Dictyoptera</taxon>
        <taxon>Blattodea</taxon>
        <taxon>Blattoidea</taxon>
        <taxon>Blattidae</taxon>
        <taxon>Blattinae</taxon>
        <taxon>Periplaneta</taxon>
    </lineage>
</organism>
<dbReference type="Gene3D" id="3.20.20.10">
    <property type="entry name" value="Alanine racemase"/>
    <property type="match status" value="1"/>
</dbReference>
<evidence type="ECO:0000313" key="3">
    <source>
        <dbReference type="Proteomes" id="UP001148838"/>
    </source>
</evidence>
<dbReference type="SUPFAM" id="SSF51419">
    <property type="entry name" value="PLP-binding barrel"/>
    <property type="match status" value="1"/>
</dbReference>
<protein>
    <submittedName>
        <fullName evidence="2">Uncharacterized protein</fullName>
    </submittedName>
</protein>
<dbReference type="InterPro" id="IPR011078">
    <property type="entry name" value="PyrdxlP_homeostasis"/>
</dbReference>
<accession>A0ABQ8SCU8</accession>
<proteinExistence type="predicted"/>